<dbReference type="CDD" id="cd17088">
    <property type="entry name" value="FERM_F1_FRMPD1_like"/>
    <property type="match status" value="1"/>
</dbReference>
<name>A0A1D1VJ99_RAMVA</name>
<feature type="compositionally biased region" description="Polar residues" evidence="1">
    <location>
        <begin position="1161"/>
        <end position="1174"/>
    </location>
</feature>
<feature type="compositionally biased region" description="Pro residues" evidence="1">
    <location>
        <begin position="1091"/>
        <end position="1109"/>
    </location>
</feature>
<dbReference type="InterPro" id="IPR036034">
    <property type="entry name" value="PDZ_sf"/>
</dbReference>
<feature type="region of interest" description="Disordered" evidence="1">
    <location>
        <begin position="637"/>
        <end position="662"/>
    </location>
</feature>
<feature type="region of interest" description="Disordered" evidence="1">
    <location>
        <begin position="1046"/>
        <end position="1131"/>
    </location>
</feature>
<dbReference type="FunFam" id="2.30.42.10:FF:000053">
    <property type="entry name" value="FERM and PDZ domain-containing protein 4"/>
    <property type="match status" value="1"/>
</dbReference>
<dbReference type="SUPFAM" id="SSF47031">
    <property type="entry name" value="Second domain of FERM"/>
    <property type="match status" value="1"/>
</dbReference>
<accession>A0A1D1VJ99</accession>
<dbReference type="InterPro" id="IPR036020">
    <property type="entry name" value="WW_dom_sf"/>
</dbReference>
<dbReference type="OrthoDB" id="5859304at2759"/>
<evidence type="ECO:0000313" key="7">
    <source>
        <dbReference type="Proteomes" id="UP000186922"/>
    </source>
</evidence>
<dbReference type="CDD" id="cd00201">
    <property type="entry name" value="WW"/>
    <property type="match status" value="2"/>
</dbReference>
<feature type="domain" description="Ras-associating" evidence="5">
    <location>
        <begin position="258"/>
        <end position="356"/>
    </location>
</feature>
<dbReference type="Pfam" id="PF00397">
    <property type="entry name" value="WW"/>
    <property type="match status" value="1"/>
</dbReference>
<feature type="domain" description="PDZ" evidence="4">
    <location>
        <begin position="124"/>
        <end position="201"/>
    </location>
</feature>
<dbReference type="SUPFAM" id="SSF50156">
    <property type="entry name" value="PDZ domain-like"/>
    <property type="match status" value="1"/>
</dbReference>
<gene>
    <name evidence="6" type="primary">RvY_09697-1</name>
    <name evidence="6" type="synonym">RvY_09697.1</name>
    <name evidence="6" type="ORF">RvY_09697</name>
</gene>
<dbReference type="InterPro" id="IPR000299">
    <property type="entry name" value="FERM_domain"/>
</dbReference>
<dbReference type="InterPro" id="IPR019748">
    <property type="entry name" value="FERM_central"/>
</dbReference>
<organism evidence="6 7">
    <name type="scientific">Ramazzottius varieornatus</name>
    <name type="common">Water bear</name>
    <name type="synonym">Tardigrade</name>
    <dbReference type="NCBI Taxonomy" id="947166"/>
    <lineage>
        <taxon>Eukaryota</taxon>
        <taxon>Metazoa</taxon>
        <taxon>Ecdysozoa</taxon>
        <taxon>Tardigrada</taxon>
        <taxon>Eutardigrada</taxon>
        <taxon>Parachela</taxon>
        <taxon>Hypsibioidea</taxon>
        <taxon>Ramazzottiidae</taxon>
        <taxon>Ramazzottius</taxon>
    </lineage>
</organism>
<dbReference type="CDD" id="cd06769">
    <property type="entry name" value="PDZ_FRMPD1_3_4-like"/>
    <property type="match status" value="1"/>
</dbReference>
<evidence type="ECO:0000313" key="6">
    <source>
        <dbReference type="EMBL" id="GAU98568.1"/>
    </source>
</evidence>
<evidence type="ECO:0000259" key="5">
    <source>
        <dbReference type="PROSITE" id="PS50200"/>
    </source>
</evidence>
<dbReference type="PANTHER" id="PTHR46221">
    <property type="entry name" value="FERM AND PDZ DOMAIN-CONTAINING PROTEIN FAMILY MEMBER"/>
    <property type="match status" value="1"/>
</dbReference>
<dbReference type="Gene3D" id="2.30.42.10">
    <property type="match status" value="1"/>
</dbReference>
<dbReference type="InterPro" id="IPR001202">
    <property type="entry name" value="WW_dom"/>
</dbReference>
<feature type="region of interest" description="Disordered" evidence="1">
    <location>
        <begin position="814"/>
        <end position="875"/>
    </location>
</feature>
<feature type="compositionally biased region" description="Polar residues" evidence="1">
    <location>
        <begin position="1"/>
        <end position="11"/>
    </location>
</feature>
<protein>
    <recommendedName>
        <fullName evidence="8">FERM and PDZ domain-containing protein 4</fullName>
    </recommendedName>
</protein>
<dbReference type="PROSITE" id="PS50057">
    <property type="entry name" value="FERM_3"/>
    <property type="match status" value="1"/>
</dbReference>
<sequence length="1514" mass="166759">MAVPNTNGSPSHSPPRKNSELSQLNLEYLETLNRILEKGWTANVDRCGRVYYTCHATQTTQWIPPTENWDAGEWRLPYGWECAVDQQGRIYYINHLDKFTTYDDPRLQGDNDDESEQDIPTPREVTLQRDSTIGFGFVAGSEKPVIVRFVNEDGPSAGKLLPSDQILKINGEDVERAPRDHVIELVRACKETVTLLVCQPQSDNASRKSAFLSAAKKAKLKSKPSRVRFADGVMINGPSNVFSDASQEMPPSAFIPNVLKVFLENGQTKSFKYDNKTTVRDVIGSLREKLSIVAIEHFALVVESVKAIKKNQVKLLSPDDTIAKIAARPGAQHLRCLFRVTFIPRDAFELLRKDPIALDYFYMQCCNDVIDERFATELRCDVALRLAALQMQQHSLCNTSAAKVSVKRVEKECGLERFIPPSIMEAMKAKELRRLLSHLIKVNNQQLLAPGQKKLSELQVKVQYLKILSELPTFGGRCFNVIIPETKNDGLILISPKFGVSQISGTKTGSPVMLTELESISEIVTADIPDAFHSIELHVKVPPHERFCFEMESSDDLDDIAQLLNGYHQLFLGTPLRILVLDDAKEDNKSPGEAPAYYGPHVVYSMPWSYPAELKTVALQLPDDVPRPQKEHIVNFASIPSPPLPSADLTESHSSTTLQSSPTTAQAVVDSLQTVSSAAATNVPITTVTSTSADSSPQTHVEINLSGDKSTLVPPDVVRNMRFIDDSTSSDLDTPVAERALRRSLQERNGTVLESEVIRYRPNPSDNLERVSAASPRGSLTGQENTTTITPDLVKRVTTSRSNSTAELAAQLSRLQTPSSPNGGKMLWGEDKLDLPSDSEETDSLSTTPTESPVHKANTTKHRVTNPPSSLFRSGSSFGLHSPEDVGKFNNDGIHVYIDNVTEMEMNRAATRLDQRQTASSLYLDPDIIDLCQIPIPELYTNEDPMVYSDVIEVPPTPFRDPLIPFPGHDGPSDREPFQALPGIEEDAFPPPPPEHVLRSMTQNSRASLDEALNELNSFIDAMTVPDPEDERPRMHRVTSEDIRMLVIPPPPGHPPVSATTSNSSERRSTVSVKLNGSPESPTNGHGPFAVKPPLPPKPKIIPPPPPPRNKSLERSKSNSPSTRNKNSHVDQSEAFKDCVAEINAQLTEIAVRKGTHSSESDLVSTTPSASEENTPVMWRKNPVLNCRANNKPPRVGGVHPNATLPFGPSTKPSSSQLKYRPRTRPPAREKLRKRLAATRAQNPEGNEGLTNGLDDEEEDLSPPGNNSSRTAVSGPSGITRVDIQSNSSPRSSSHRQYETDAEVIERVSNIISEIDWTLDSISRPDSIRPNLTNMRLAKEELIAEARRFVTASKSFVKSATVMLSDPQAFSVAEGEGETVRTPGSRPTSLSNHSHKHVLFHDSLVKCTDLIGMMFHSATLVARYSPTVADAGKLVEGILLVAVAFRSTIQTAFRPPNSNHVPMSENSLHDPAVKLLMSEATKLAASLTALMKTIRSIENMHNGERSAFAEQDEP</sequence>
<evidence type="ECO:0000256" key="1">
    <source>
        <dbReference type="SAM" id="MobiDB-lite"/>
    </source>
</evidence>
<dbReference type="SMART" id="SM00228">
    <property type="entry name" value="PDZ"/>
    <property type="match status" value="1"/>
</dbReference>
<dbReference type="STRING" id="947166.A0A1D1VJ99"/>
<feature type="compositionally biased region" description="Polar residues" evidence="1">
    <location>
        <begin position="652"/>
        <end position="662"/>
    </location>
</feature>
<dbReference type="PANTHER" id="PTHR46221:SF3">
    <property type="entry name" value="FERM AND PDZ DOMAIN-CONTAINING PROTEIN 4"/>
    <property type="match status" value="1"/>
</dbReference>
<feature type="compositionally biased region" description="Polar residues" evidence="1">
    <location>
        <begin position="1264"/>
        <end position="1274"/>
    </location>
</feature>
<dbReference type="SMART" id="SM00295">
    <property type="entry name" value="B41"/>
    <property type="match status" value="1"/>
</dbReference>
<evidence type="ECO:0008006" key="8">
    <source>
        <dbReference type="Google" id="ProtNLM"/>
    </source>
</evidence>
<dbReference type="PROSITE" id="PS50200">
    <property type="entry name" value="RA"/>
    <property type="match status" value="1"/>
</dbReference>
<dbReference type="InterPro" id="IPR019749">
    <property type="entry name" value="Band_41_domain"/>
</dbReference>
<dbReference type="Gene3D" id="1.20.80.10">
    <property type="match status" value="1"/>
</dbReference>
<dbReference type="Pfam" id="PF00595">
    <property type="entry name" value="PDZ"/>
    <property type="match status" value="1"/>
</dbReference>
<feature type="region of interest" description="Disordered" evidence="1">
    <location>
        <begin position="763"/>
        <end position="785"/>
    </location>
</feature>
<keyword evidence="7" id="KW-1185">Reference proteome</keyword>
<dbReference type="Pfam" id="PF00373">
    <property type="entry name" value="FERM_M"/>
    <property type="match status" value="1"/>
</dbReference>
<dbReference type="PROSITE" id="PS01159">
    <property type="entry name" value="WW_DOMAIN_1"/>
    <property type="match status" value="2"/>
</dbReference>
<dbReference type="SMART" id="SM00456">
    <property type="entry name" value="WW"/>
    <property type="match status" value="2"/>
</dbReference>
<evidence type="ECO:0000259" key="3">
    <source>
        <dbReference type="PROSITE" id="PS50057"/>
    </source>
</evidence>
<reference evidence="6 7" key="1">
    <citation type="journal article" date="2016" name="Nat. Commun.">
        <title>Extremotolerant tardigrade genome and improved radiotolerance of human cultured cells by tardigrade-unique protein.</title>
        <authorList>
            <person name="Hashimoto T."/>
            <person name="Horikawa D.D."/>
            <person name="Saito Y."/>
            <person name="Kuwahara H."/>
            <person name="Kozuka-Hata H."/>
            <person name="Shin-I T."/>
            <person name="Minakuchi Y."/>
            <person name="Ohishi K."/>
            <person name="Motoyama A."/>
            <person name="Aizu T."/>
            <person name="Enomoto A."/>
            <person name="Kondo K."/>
            <person name="Tanaka S."/>
            <person name="Hara Y."/>
            <person name="Koshikawa S."/>
            <person name="Sagara H."/>
            <person name="Miura T."/>
            <person name="Yokobori S."/>
            <person name="Miyagawa K."/>
            <person name="Suzuki Y."/>
            <person name="Kubo T."/>
            <person name="Oyama M."/>
            <person name="Kohara Y."/>
            <person name="Fujiyama A."/>
            <person name="Arakawa K."/>
            <person name="Katayama T."/>
            <person name="Toyoda A."/>
            <person name="Kunieda T."/>
        </authorList>
    </citation>
    <scope>NUCLEOTIDE SEQUENCE [LARGE SCALE GENOMIC DNA]</scope>
    <source>
        <strain evidence="6 7">YOKOZUNA-1</strain>
    </source>
</reference>
<dbReference type="InterPro" id="IPR029071">
    <property type="entry name" value="Ubiquitin-like_domsf"/>
</dbReference>
<evidence type="ECO:0000259" key="2">
    <source>
        <dbReference type="PROSITE" id="PS50020"/>
    </source>
</evidence>
<comment type="caution">
    <text evidence="6">The sequence shown here is derived from an EMBL/GenBank/DDBJ whole genome shotgun (WGS) entry which is preliminary data.</text>
</comment>
<dbReference type="Gene3D" id="3.10.20.90">
    <property type="entry name" value="Phosphatidylinositol 3-kinase Catalytic Subunit, Chain A, domain 1"/>
    <property type="match status" value="1"/>
</dbReference>
<feature type="domain" description="WW" evidence="2">
    <location>
        <begin position="74"/>
        <end position="107"/>
    </location>
</feature>
<evidence type="ECO:0000259" key="4">
    <source>
        <dbReference type="PROSITE" id="PS50106"/>
    </source>
</evidence>
<proteinExistence type="predicted"/>
<dbReference type="EMBL" id="BDGG01000004">
    <property type="protein sequence ID" value="GAU98568.1"/>
    <property type="molecule type" value="Genomic_DNA"/>
</dbReference>
<dbReference type="Gene3D" id="2.30.29.30">
    <property type="entry name" value="Pleckstrin-homology domain (PH domain)/Phosphotyrosine-binding domain (PTB)"/>
    <property type="match status" value="1"/>
</dbReference>
<dbReference type="PROSITE" id="PS50106">
    <property type="entry name" value="PDZ"/>
    <property type="match status" value="1"/>
</dbReference>
<dbReference type="InterPro" id="IPR000159">
    <property type="entry name" value="RA_dom"/>
</dbReference>
<dbReference type="InterPro" id="IPR014352">
    <property type="entry name" value="FERM/acyl-CoA-bd_prot_sf"/>
</dbReference>
<dbReference type="InterPro" id="IPR035963">
    <property type="entry name" value="FERM_2"/>
</dbReference>
<dbReference type="InterPro" id="IPR011993">
    <property type="entry name" value="PH-like_dom_sf"/>
</dbReference>
<dbReference type="Gene3D" id="2.20.70.10">
    <property type="match status" value="2"/>
</dbReference>
<feature type="region of interest" description="Disordered" evidence="1">
    <location>
        <begin position="1189"/>
        <end position="1300"/>
    </location>
</feature>
<dbReference type="GO" id="GO:0007165">
    <property type="term" value="P:signal transduction"/>
    <property type="evidence" value="ECO:0007669"/>
    <property type="project" value="InterPro"/>
</dbReference>
<dbReference type="CDD" id="cd14473">
    <property type="entry name" value="FERM_B-lobe"/>
    <property type="match status" value="1"/>
</dbReference>
<feature type="compositionally biased region" description="Polar residues" evidence="1">
    <location>
        <begin position="1058"/>
        <end position="1084"/>
    </location>
</feature>
<dbReference type="Proteomes" id="UP000186922">
    <property type="component" value="Unassembled WGS sequence"/>
</dbReference>
<dbReference type="InterPro" id="IPR001478">
    <property type="entry name" value="PDZ"/>
</dbReference>
<feature type="domain" description="WW" evidence="2">
    <location>
        <begin position="34"/>
        <end position="67"/>
    </location>
</feature>
<feature type="compositionally biased region" description="Basic residues" evidence="1">
    <location>
        <begin position="1220"/>
        <end position="1237"/>
    </location>
</feature>
<feature type="region of interest" description="Disordered" evidence="1">
    <location>
        <begin position="1153"/>
        <end position="1175"/>
    </location>
</feature>
<dbReference type="SUPFAM" id="SSF54236">
    <property type="entry name" value="Ubiquitin-like"/>
    <property type="match status" value="1"/>
</dbReference>
<feature type="region of interest" description="Disordered" evidence="1">
    <location>
        <begin position="1"/>
        <end position="20"/>
    </location>
</feature>
<dbReference type="PROSITE" id="PS50020">
    <property type="entry name" value="WW_DOMAIN_2"/>
    <property type="match status" value="2"/>
</dbReference>
<dbReference type="SUPFAM" id="SSF51045">
    <property type="entry name" value="WW domain"/>
    <property type="match status" value="2"/>
</dbReference>
<feature type="domain" description="FERM" evidence="3">
    <location>
        <begin position="257"/>
        <end position="575"/>
    </location>
</feature>